<organism evidence="1 2">
    <name type="scientific">Rhabditophanes sp. KR3021</name>
    <dbReference type="NCBI Taxonomy" id="114890"/>
    <lineage>
        <taxon>Eukaryota</taxon>
        <taxon>Metazoa</taxon>
        <taxon>Ecdysozoa</taxon>
        <taxon>Nematoda</taxon>
        <taxon>Chromadorea</taxon>
        <taxon>Rhabditida</taxon>
        <taxon>Tylenchina</taxon>
        <taxon>Panagrolaimomorpha</taxon>
        <taxon>Strongyloidoidea</taxon>
        <taxon>Alloionematidae</taxon>
        <taxon>Rhabditophanes</taxon>
    </lineage>
</organism>
<sequence>MASKNSDEPNRKKKETIMDLSRYIDQKVRIKFQGGREAVGVLKGYDPLLNMVLDNCVEYLRDTDGSDNGIQKTRNLGIIIARGPSITILGPDDGVMEIANPFVDQTA</sequence>
<name>A0AC35UBP4_9BILA</name>
<dbReference type="WBParaSite" id="RSKR_0000927700.1">
    <property type="protein sequence ID" value="RSKR_0000927700.1"/>
    <property type="gene ID" value="RSKR_0000927700"/>
</dbReference>
<evidence type="ECO:0000313" key="1">
    <source>
        <dbReference type="Proteomes" id="UP000095286"/>
    </source>
</evidence>
<proteinExistence type="predicted"/>
<evidence type="ECO:0000313" key="2">
    <source>
        <dbReference type="WBParaSite" id="RSKR_0000927700.1"/>
    </source>
</evidence>
<dbReference type="Proteomes" id="UP000095286">
    <property type="component" value="Unplaced"/>
</dbReference>
<protein>
    <submittedName>
        <fullName evidence="2">Sm domain-containing protein</fullName>
    </submittedName>
</protein>
<reference evidence="2" key="1">
    <citation type="submission" date="2016-11" db="UniProtKB">
        <authorList>
            <consortium name="WormBaseParasite"/>
        </authorList>
    </citation>
    <scope>IDENTIFICATION</scope>
    <source>
        <strain evidence="2">KR3021</strain>
    </source>
</reference>
<accession>A0AC35UBP4</accession>